<evidence type="ECO:0000313" key="5">
    <source>
        <dbReference type="Proteomes" id="UP000179807"/>
    </source>
</evidence>
<comment type="caution">
    <text evidence="4">The sequence shown here is derived from an EMBL/GenBank/DDBJ whole genome shotgun (WGS) entry which is preliminary data.</text>
</comment>
<dbReference type="SMART" id="SM00225">
    <property type="entry name" value="BTB"/>
    <property type="match status" value="1"/>
</dbReference>
<feature type="domain" description="BTB" evidence="3">
    <location>
        <begin position="26"/>
        <end position="93"/>
    </location>
</feature>
<reference evidence="4" key="1">
    <citation type="submission" date="2016-10" db="EMBL/GenBank/DDBJ databases">
        <authorList>
            <person name="Benchimol M."/>
            <person name="Almeida L.G."/>
            <person name="Vasconcelos A.T."/>
            <person name="Perreira-Neves A."/>
            <person name="Rosa I.A."/>
            <person name="Tasca T."/>
            <person name="Bogo M.R."/>
            <person name="de Souza W."/>
        </authorList>
    </citation>
    <scope>NUCLEOTIDE SEQUENCE [LARGE SCALE GENOMIC DNA]</scope>
    <source>
        <strain evidence="4">K</strain>
    </source>
</reference>
<name>A0A1J4JA57_9EUKA</name>
<dbReference type="PANTHER" id="PTHR45632:SF3">
    <property type="entry name" value="KELCH-LIKE PROTEIN 32"/>
    <property type="match status" value="1"/>
</dbReference>
<sequence length="235" mass="27607">MLVEFDSSIFPEFDQSFVDEEKNSPFDCVIYIQNEKNSAHSNILSKYSLFFKNAFTSGLIEDKKREVFIDFNPANCFEKIFTFFYSGKIAFDFSEIMIVFAISQFYGVDILTKVIENHLNDNINSNNLINLIQQCYDYELNAELHFLIPYIVNYFPLLNIKKLSENLDIPIFCEVLKRLNNSFEETINLLTDFLGDYKCTQQDYDEIKKILDKNDPLVKIAFHSIQPKWAEGEMY</sequence>
<dbReference type="RefSeq" id="XP_068347652.1">
    <property type="nucleotide sequence ID" value="XM_068512578.1"/>
</dbReference>
<evidence type="ECO:0000313" key="4">
    <source>
        <dbReference type="EMBL" id="OHS94515.1"/>
    </source>
</evidence>
<organism evidence="4 5">
    <name type="scientific">Tritrichomonas foetus</name>
    <dbReference type="NCBI Taxonomy" id="1144522"/>
    <lineage>
        <taxon>Eukaryota</taxon>
        <taxon>Metamonada</taxon>
        <taxon>Parabasalia</taxon>
        <taxon>Tritrichomonadida</taxon>
        <taxon>Tritrichomonadidae</taxon>
        <taxon>Tritrichomonas</taxon>
    </lineage>
</organism>
<dbReference type="GeneID" id="94847282"/>
<dbReference type="PROSITE" id="PS50097">
    <property type="entry name" value="BTB"/>
    <property type="match status" value="1"/>
</dbReference>
<protein>
    <submittedName>
        <fullName evidence="4">BTB/POZ domain containing protein</fullName>
    </submittedName>
</protein>
<dbReference type="AlphaFoldDB" id="A0A1J4JA57"/>
<dbReference type="InterPro" id="IPR011333">
    <property type="entry name" value="SKP1/BTB/POZ_sf"/>
</dbReference>
<dbReference type="SUPFAM" id="SSF54695">
    <property type="entry name" value="POZ domain"/>
    <property type="match status" value="1"/>
</dbReference>
<evidence type="ECO:0000259" key="3">
    <source>
        <dbReference type="PROSITE" id="PS50097"/>
    </source>
</evidence>
<dbReference type="InterPro" id="IPR000210">
    <property type="entry name" value="BTB/POZ_dom"/>
</dbReference>
<keyword evidence="2" id="KW-0677">Repeat</keyword>
<evidence type="ECO:0000256" key="1">
    <source>
        <dbReference type="ARBA" id="ARBA00022441"/>
    </source>
</evidence>
<dbReference type="PANTHER" id="PTHR45632">
    <property type="entry name" value="LD33804P"/>
    <property type="match status" value="1"/>
</dbReference>
<dbReference type="CDD" id="cd18186">
    <property type="entry name" value="BTB_POZ_ZBTB_KLHL-like"/>
    <property type="match status" value="1"/>
</dbReference>
<accession>A0A1J4JA57</accession>
<keyword evidence="5" id="KW-1185">Reference proteome</keyword>
<keyword evidence="1" id="KW-0880">Kelch repeat</keyword>
<evidence type="ECO:0000256" key="2">
    <source>
        <dbReference type="ARBA" id="ARBA00022737"/>
    </source>
</evidence>
<dbReference type="Proteomes" id="UP000179807">
    <property type="component" value="Unassembled WGS sequence"/>
</dbReference>
<dbReference type="Pfam" id="PF00651">
    <property type="entry name" value="BTB"/>
    <property type="match status" value="1"/>
</dbReference>
<gene>
    <name evidence="4" type="ORF">TRFO_39331</name>
</gene>
<proteinExistence type="predicted"/>
<dbReference type="Gene3D" id="3.30.710.10">
    <property type="entry name" value="Potassium Channel Kv1.1, Chain A"/>
    <property type="match status" value="1"/>
</dbReference>
<dbReference type="OrthoDB" id="45365at2759"/>
<dbReference type="VEuPathDB" id="TrichDB:TRFO_39331"/>
<dbReference type="EMBL" id="MLAK01001314">
    <property type="protein sequence ID" value="OHS94515.1"/>
    <property type="molecule type" value="Genomic_DNA"/>
</dbReference>